<protein>
    <submittedName>
        <fullName evidence="1">Uncharacterized protein</fullName>
    </submittedName>
</protein>
<name>A0ACB1A1W5_MELEN</name>
<accession>A0ACB1A1W5</accession>
<organism evidence="1 2">
    <name type="scientific">Meloidogyne enterolobii</name>
    <name type="common">Root-knot nematode worm</name>
    <name type="synonym">Meloidogyne mayaguensis</name>
    <dbReference type="NCBI Taxonomy" id="390850"/>
    <lineage>
        <taxon>Eukaryota</taxon>
        <taxon>Metazoa</taxon>
        <taxon>Ecdysozoa</taxon>
        <taxon>Nematoda</taxon>
        <taxon>Chromadorea</taxon>
        <taxon>Rhabditida</taxon>
        <taxon>Tylenchina</taxon>
        <taxon>Tylenchomorpha</taxon>
        <taxon>Tylenchoidea</taxon>
        <taxon>Meloidogynidae</taxon>
        <taxon>Meloidogyninae</taxon>
        <taxon>Meloidogyne</taxon>
    </lineage>
</organism>
<dbReference type="EMBL" id="CAVMJV010000057">
    <property type="protein sequence ID" value="CAK5085442.1"/>
    <property type="molecule type" value="Genomic_DNA"/>
</dbReference>
<evidence type="ECO:0000313" key="2">
    <source>
        <dbReference type="Proteomes" id="UP001497535"/>
    </source>
</evidence>
<reference evidence="1" key="1">
    <citation type="submission" date="2023-11" db="EMBL/GenBank/DDBJ databases">
        <authorList>
            <person name="Poullet M."/>
        </authorList>
    </citation>
    <scope>NUCLEOTIDE SEQUENCE</scope>
    <source>
        <strain evidence="1">E1834</strain>
    </source>
</reference>
<evidence type="ECO:0000313" key="1">
    <source>
        <dbReference type="EMBL" id="CAK5085442.1"/>
    </source>
</evidence>
<dbReference type="Proteomes" id="UP001497535">
    <property type="component" value="Unassembled WGS sequence"/>
</dbReference>
<sequence>MSQVVLRRNHKFGQNRNLNFDRIRNWNFRRSTSHGLFEIHGFPAVTKKSVCSQISSANKFLSFKTHKKIFPQILKEFLHKIVGLSYKGDVRMGWAEDSKKIDKLVEGANEQLRMLYIPLLKKFVEISKKIFLNFFSDKQISVENDEMIEQDNSIQTVFHRLQMLPYFVQRGLCNSYYPSRRFRRYNTNLDIEELIYHISHRYDVPERLDLVLQKIVGHSSKHQSIKNAFTAGISRSFKYIWPKLVKGILRK</sequence>
<gene>
    <name evidence="1" type="ORF">MENTE1834_LOCUS32891</name>
</gene>
<proteinExistence type="predicted"/>
<comment type="caution">
    <text evidence="1">The sequence shown here is derived from an EMBL/GenBank/DDBJ whole genome shotgun (WGS) entry which is preliminary data.</text>
</comment>
<keyword evidence="2" id="KW-1185">Reference proteome</keyword>